<organism evidence="1 2">
    <name type="scientific">Aduncisulcus paluster</name>
    <dbReference type="NCBI Taxonomy" id="2918883"/>
    <lineage>
        <taxon>Eukaryota</taxon>
        <taxon>Metamonada</taxon>
        <taxon>Carpediemonas-like organisms</taxon>
        <taxon>Aduncisulcus</taxon>
    </lineage>
</organism>
<dbReference type="EMBL" id="BQXS01003504">
    <property type="protein sequence ID" value="GKT34449.1"/>
    <property type="molecule type" value="Genomic_DNA"/>
</dbReference>
<protein>
    <submittedName>
        <fullName evidence="1">Uncharacterized protein</fullName>
    </submittedName>
</protein>
<feature type="non-terminal residue" evidence="1">
    <location>
        <position position="1"/>
    </location>
</feature>
<dbReference type="Pfam" id="PF19775">
    <property type="entry name" value="DUF6261"/>
    <property type="match status" value="1"/>
</dbReference>
<name>A0ABQ5KSN5_9EUKA</name>
<evidence type="ECO:0000313" key="1">
    <source>
        <dbReference type="EMBL" id="GKT34449.1"/>
    </source>
</evidence>
<gene>
    <name evidence="1" type="ORF">ADUPG1_002818</name>
</gene>
<comment type="caution">
    <text evidence="1">The sequence shown here is derived from an EMBL/GenBank/DDBJ whole genome shotgun (WGS) entry which is preliminary data.</text>
</comment>
<proteinExistence type="predicted"/>
<reference evidence="1" key="1">
    <citation type="submission" date="2022-03" db="EMBL/GenBank/DDBJ databases">
        <title>Draft genome sequence of Aduncisulcus paluster, a free-living microaerophilic Fornicata.</title>
        <authorList>
            <person name="Yuyama I."/>
            <person name="Kume K."/>
            <person name="Tamura T."/>
            <person name="Inagaki Y."/>
            <person name="Hashimoto T."/>
        </authorList>
    </citation>
    <scope>NUCLEOTIDE SEQUENCE</scope>
    <source>
        <strain evidence="1">NY0171</strain>
    </source>
</reference>
<accession>A0ABQ5KSN5</accession>
<sequence>VALMQKRYSEDAEKPQYNMKTARLETDKTYRAITERIDALIIVNGDDAYAGFVNELNLRVEKYNRILSQREGRNAKSNNEGE</sequence>
<evidence type="ECO:0000313" key="2">
    <source>
        <dbReference type="Proteomes" id="UP001057375"/>
    </source>
</evidence>
<dbReference type="Proteomes" id="UP001057375">
    <property type="component" value="Unassembled WGS sequence"/>
</dbReference>
<keyword evidence="2" id="KW-1185">Reference proteome</keyword>
<dbReference type="InterPro" id="IPR046228">
    <property type="entry name" value="DUF6261"/>
</dbReference>